<dbReference type="Gene3D" id="3.30.1120.40">
    <property type="entry name" value="Stage V sporulation protein G"/>
    <property type="match status" value="1"/>
</dbReference>
<comment type="caution">
    <text evidence="5">The sequence shown here is derived from an EMBL/GenBank/DDBJ whole genome shotgun (WGS) entry which is preliminary data.</text>
</comment>
<evidence type="ECO:0000313" key="5">
    <source>
        <dbReference type="EMBL" id="MBC8596224.1"/>
    </source>
</evidence>
<organism evidence="5 6">
    <name type="scientific">Qingrenia yutianensis</name>
    <dbReference type="NCBI Taxonomy" id="2763676"/>
    <lineage>
        <taxon>Bacteria</taxon>
        <taxon>Bacillati</taxon>
        <taxon>Bacillota</taxon>
        <taxon>Clostridia</taxon>
        <taxon>Eubacteriales</taxon>
        <taxon>Oscillospiraceae</taxon>
        <taxon>Qingrenia</taxon>
    </lineage>
</organism>
<evidence type="ECO:0000256" key="2">
    <source>
        <dbReference type="ARBA" id="ARBA00023210"/>
    </source>
</evidence>
<gene>
    <name evidence="4 5" type="primary">spoVG</name>
    <name evidence="5" type="ORF">H8706_04985</name>
</gene>
<keyword evidence="1 4" id="KW-0132">Cell division</keyword>
<keyword evidence="2 4" id="KW-0717">Septation</keyword>
<dbReference type="InterPro" id="IPR007170">
    <property type="entry name" value="SpoVG"/>
</dbReference>
<name>A0A926FD13_9FIRM</name>
<dbReference type="GO" id="GO:0030435">
    <property type="term" value="P:sporulation resulting in formation of a cellular spore"/>
    <property type="evidence" value="ECO:0007669"/>
    <property type="project" value="InterPro"/>
</dbReference>
<dbReference type="EMBL" id="JACRTE010000004">
    <property type="protein sequence ID" value="MBC8596224.1"/>
    <property type="molecule type" value="Genomic_DNA"/>
</dbReference>
<dbReference type="RefSeq" id="WP_178347716.1">
    <property type="nucleotide sequence ID" value="NZ_JACRTE010000004.1"/>
</dbReference>
<dbReference type="PANTHER" id="PTHR38429:SF1">
    <property type="entry name" value="SEPTATION PROTEIN SPOVG-RELATED"/>
    <property type="match status" value="1"/>
</dbReference>
<evidence type="ECO:0000313" key="6">
    <source>
        <dbReference type="Proteomes" id="UP000647416"/>
    </source>
</evidence>
<dbReference type="SUPFAM" id="SSF160537">
    <property type="entry name" value="SpoVG-like"/>
    <property type="match status" value="1"/>
</dbReference>
<dbReference type="PANTHER" id="PTHR38429">
    <property type="entry name" value="SEPTATION PROTEIN SPOVG-RELATED"/>
    <property type="match status" value="1"/>
</dbReference>
<keyword evidence="3 4" id="KW-0131">Cell cycle</keyword>
<dbReference type="NCBIfam" id="NF009749">
    <property type="entry name" value="PRK13259.1"/>
    <property type="match status" value="1"/>
</dbReference>
<accession>A0A926FD13</accession>
<reference evidence="5" key="1">
    <citation type="submission" date="2020-08" db="EMBL/GenBank/DDBJ databases">
        <title>Genome public.</title>
        <authorList>
            <person name="Liu C."/>
            <person name="Sun Q."/>
        </authorList>
    </citation>
    <scope>NUCLEOTIDE SEQUENCE</scope>
    <source>
        <strain evidence="5">NSJ-50</strain>
    </source>
</reference>
<comment type="similarity">
    <text evidence="4">Belongs to the SpoVG family.</text>
</comment>
<dbReference type="Proteomes" id="UP000647416">
    <property type="component" value="Unassembled WGS sequence"/>
</dbReference>
<protein>
    <recommendedName>
        <fullName evidence="4">Putative septation protein SpoVG</fullName>
    </recommendedName>
</protein>
<dbReference type="InterPro" id="IPR036751">
    <property type="entry name" value="SpoVG_sf"/>
</dbReference>
<comment type="function">
    <text evidence="4">Could be involved in septation.</text>
</comment>
<keyword evidence="6" id="KW-1185">Reference proteome</keyword>
<evidence type="ECO:0000256" key="1">
    <source>
        <dbReference type="ARBA" id="ARBA00022618"/>
    </source>
</evidence>
<dbReference type="Pfam" id="PF04026">
    <property type="entry name" value="SpoVG"/>
    <property type="match status" value="1"/>
</dbReference>
<evidence type="ECO:0000256" key="4">
    <source>
        <dbReference type="HAMAP-Rule" id="MF_00819"/>
    </source>
</evidence>
<sequence length="96" mass="11106">MEITDIRIRQIAETGKMKAVVSVTFDNCFVVHDIKIIEGQDKLFIAMPSRKTPENEYKDIAHPINMEMRELLQQRIIDKYESTLVQDELNAIDIVG</sequence>
<proteinExistence type="inferred from homology"/>
<dbReference type="HAMAP" id="MF_00819">
    <property type="entry name" value="SpoVG"/>
    <property type="match status" value="1"/>
</dbReference>
<dbReference type="AlphaFoldDB" id="A0A926FD13"/>
<evidence type="ECO:0000256" key="3">
    <source>
        <dbReference type="ARBA" id="ARBA00023306"/>
    </source>
</evidence>
<dbReference type="GO" id="GO:0000917">
    <property type="term" value="P:division septum assembly"/>
    <property type="evidence" value="ECO:0007669"/>
    <property type="project" value="UniProtKB-KW"/>
</dbReference>